<feature type="non-terminal residue" evidence="1">
    <location>
        <position position="1"/>
    </location>
</feature>
<organism evidence="1 2">
    <name type="scientific">Mucuna pruriens</name>
    <name type="common">Velvet bean</name>
    <name type="synonym">Dolichos pruriens</name>
    <dbReference type="NCBI Taxonomy" id="157652"/>
    <lineage>
        <taxon>Eukaryota</taxon>
        <taxon>Viridiplantae</taxon>
        <taxon>Streptophyta</taxon>
        <taxon>Embryophyta</taxon>
        <taxon>Tracheophyta</taxon>
        <taxon>Spermatophyta</taxon>
        <taxon>Magnoliopsida</taxon>
        <taxon>eudicotyledons</taxon>
        <taxon>Gunneridae</taxon>
        <taxon>Pentapetalae</taxon>
        <taxon>rosids</taxon>
        <taxon>fabids</taxon>
        <taxon>Fabales</taxon>
        <taxon>Fabaceae</taxon>
        <taxon>Papilionoideae</taxon>
        <taxon>50 kb inversion clade</taxon>
        <taxon>NPAAA clade</taxon>
        <taxon>indigoferoid/millettioid clade</taxon>
        <taxon>Phaseoleae</taxon>
        <taxon>Mucuna</taxon>
    </lineage>
</organism>
<comment type="caution">
    <text evidence="1">The sequence shown here is derived from an EMBL/GenBank/DDBJ whole genome shotgun (WGS) entry which is preliminary data.</text>
</comment>
<gene>
    <name evidence="1" type="ORF">CR513_52103</name>
</gene>
<proteinExistence type="predicted"/>
<protein>
    <submittedName>
        <fullName evidence="1">Uncharacterized protein</fullName>
    </submittedName>
</protein>
<keyword evidence="2" id="KW-1185">Reference proteome</keyword>
<sequence length="79" mass="8665">MDQSMIDATSGGALMDKMSAAARHLISNMANNTEHFGTKGTIAPRMVNEDVEHPTDMFPTLQETELDHPESVRSISGYQ</sequence>
<reference evidence="1" key="1">
    <citation type="submission" date="2018-05" db="EMBL/GenBank/DDBJ databases">
        <title>Draft genome of Mucuna pruriens seed.</title>
        <authorList>
            <person name="Nnadi N.E."/>
            <person name="Vos R."/>
            <person name="Hasami M.H."/>
            <person name="Devisetty U.K."/>
            <person name="Aguiy J.C."/>
        </authorList>
    </citation>
    <scope>NUCLEOTIDE SEQUENCE [LARGE SCALE GENOMIC DNA]</scope>
    <source>
        <strain evidence="1">JCA_2017</strain>
    </source>
</reference>
<dbReference type="EMBL" id="QJKJ01012352">
    <property type="protein sequence ID" value="RDX68858.1"/>
    <property type="molecule type" value="Genomic_DNA"/>
</dbReference>
<dbReference type="OrthoDB" id="1305902at2759"/>
<dbReference type="AlphaFoldDB" id="A0A371ES40"/>
<name>A0A371ES40_MUCPR</name>
<evidence type="ECO:0000313" key="1">
    <source>
        <dbReference type="EMBL" id="RDX68858.1"/>
    </source>
</evidence>
<evidence type="ECO:0000313" key="2">
    <source>
        <dbReference type="Proteomes" id="UP000257109"/>
    </source>
</evidence>
<dbReference type="Proteomes" id="UP000257109">
    <property type="component" value="Unassembled WGS sequence"/>
</dbReference>
<accession>A0A371ES40</accession>